<keyword evidence="2" id="KW-0597">Phosphoprotein</keyword>
<feature type="domain" description="Ubinuclein middle" evidence="6">
    <location>
        <begin position="348"/>
        <end position="567"/>
    </location>
</feature>
<dbReference type="Pfam" id="PF14075">
    <property type="entry name" value="UBN_AB"/>
    <property type="match status" value="1"/>
</dbReference>
<evidence type="ECO:0000256" key="1">
    <source>
        <dbReference type="ARBA" id="ARBA00009911"/>
    </source>
</evidence>
<protein>
    <recommendedName>
        <fullName evidence="9">Ubinuclein-1</fullName>
    </recommendedName>
</protein>
<sequence>MAEPRRVQLTSLPSNIPPPSTLLKIPQKQETTVTTPANALHTAITGKSETARLVLALFEPDQRRCPEFYYPELVKKKNNVLKKTTRSLEEEEKRQKEEAEAIAKEFEEKYGGNKRKKDRMQDLIDMGYGYDETDSFIDNSEAYDELVPASLTTKYGGFYINSGTLQFRQASESEADDDFTEDVKKLKAPKQKKKLKEGGDVKLIKKKTKEGQHKKSKVSKIGIMPLNSTEDKKKKKKHAGALSVNEMLKKFQREKESSEKDDSKPLQSSQPMILSAREMDPNLNVADPLLSLIGSANESDLFQAASTIDFDIDLDKLLSESSEPSPPGLDENSDPLSTGQSQKQPPILPEGLPPTLERRIKELTQAAKASEGEGKQKFFTQDINNMLLDIELQSRELNSQMRSGIYAHLASFLPCSKDTLVKRAKKLHLHEQDGRLKEPLQRLKEAIGRSMPEQITKYQDECQAHTQAKFAKMLEEGKEKEQKEKACSDEDEDEEKSGKRVMGPRKKFQWNEEIRDFLCNVVRLKMGSYELERNKSQNAEEYLKAFLEAEVKPLWPKGWMQARMLFKESRRAHSYITSVPTKKKVITAPKMKMKEPSVKPERKVTSLGTATTPSGSTSALVSGSGNTTALVSSSGSTSLGPPASSVCHSAQVHSSPMSSAAPQPFSMDNSLDGDLIHNPPSLGAVSEELAALNTDVRASPDFCFPAMRKSSPNNAAVSALQEERKAVPKPSTSTSVTSMTVSQSPLNLLAEQALALGQLTQDRKVDSSQLLILPGYKELLSQASLSTAKALSDNMQAKQRIFSLPRTSQSSLSSPLPSPALKPLVQHSQHQKRFAAPAQYNLGTSQSKASKYFPPCPGVQQPKVTSKPPAFHSLPSPPANNGHPASISIASMIPPQGSSQGYLSKHSTTPGLPFKPAFSLPSAPQNVVTQSGSGLLGSGTSVIASHKSPAPSQALGLQLPSSSHTVKKAPSSQKLTLVAPPGGSNGDPAVGTQGVARLLTSSLNPAVAAPVSAAVTAVSPVTKSSTGASVLSSSACLNLLSPSFTTAGQNLTQGTLGILPGIVPMHTFSFPVISFNPDSTSQTLGSKDAIVTGPAPGTYHHGLTHSIFGGLHSSPLHPPQLPQSTLSSHLQQSLQDGSQDQGEAPNAQRKLQ</sequence>
<feature type="compositionally biased region" description="Basic and acidic residues" evidence="4">
    <location>
        <begin position="475"/>
        <end position="488"/>
    </location>
</feature>
<feature type="compositionally biased region" description="Low complexity" evidence="4">
    <location>
        <begin position="605"/>
        <end position="620"/>
    </location>
</feature>
<evidence type="ECO:0000313" key="7">
    <source>
        <dbReference type="EMBL" id="KAG7491987.1"/>
    </source>
</evidence>
<name>A0A9D3QH38_MEGAT</name>
<feature type="region of interest" description="Disordered" evidence="4">
    <location>
        <begin position="714"/>
        <end position="738"/>
    </location>
</feature>
<evidence type="ECO:0000256" key="2">
    <source>
        <dbReference type="ARBA" id="ARBA00022553"/>
    </source>
</evidence>
<feature type="region of interest" description="Disordered" evidence="4">
    <location>
        <begin position="224"/>
        <end position="246"/>
    </location>
</feature>
<dbReference type="InterPro" id="IPR014840">
    <property type="entry name" value="HRD"/>
</dbReference>
<comment type="similarity">
    <text evidence="1">Belongs to the ubinuclein family.</text>
</comment>
<comment type="caution">
    <text evidence="7">The sequence shown here is derived from an EMBL/GenBank/DDBJ whole genome shotgun (WGS) entry which is preliminary data.</text>
</comment>
<feature type="compositionally biased region" description="Low complexity" evidence="4">
    <location>
        <begin position="1122"/>
        <end position="1142"/>
    </location>
</feature>
<dbReference type="AlphaFoldDB" id="A0A9D3QH38"/>
<evidence type="ECO:0008006" key="9">
    <source>
        <dbReference type="Google" id="ProtNLM"/>
    </source>
</evidence>
<dbReference type="PANTHER" id="PTHR21669">
    <property type="entry name" value="CAPZ-INTERACTING PROTEIN AND RELATED PROTEINS"/>
    <property type="match status" value="1"/>
</dbReference>
<dbReference type="PANTHER" id="PTHR21669:SF12">
    <property type="entry name" value="UBINUCLEIN-1"/>
    <property type="match status" value="1"/>
</dbReference>
<keyword evidence="8" id="KW-1185">Reference proteome</keyword>
<feature type="compositionally biased region" description="Polar residues" evidence="4">
    <location>
        <begin position="959"/>
        <end position="975"/>
    </location>
</feature>
<dbReference type="InterPro" id="IPR026947">
    <property type="entry name" value="UBN_middle_dom"/>
</dbReference>
<accession>A0A9D3QH38</accession>
<dbReference type="GO" id="GO:0006325">
    <property type="term" value="P:chromatin organization"/>
    <property type="evidence" value="ECO:0007669"/>
    <property type="project" value="TreeGrafter"/>
</dbReference>
<feature type="region of interest" description="Disordered" evidence="4">
    <location>
        <begin position="318"/>
        <end position="353"/>
    </location>
</feature>
<feature type="compositionally biased region" description="Low complexity" evidence="4">
    <location>
        <begin position="728"/>
        <end position="738"/>
    </location>
</feature>
<dbReference type="Proteomes" id="UP001046870">
    <property type="component" value="Chromosome 1"/>
</dbReference>
<keyword evidence="3" id="KW-0175">Coiled coil</keyword>
<feature type="region of interest" description="Disordered" evidence="4">
    <location>
        <begin position="940"/>
        <end position="991"/>
    </location>
</feature>
<dbReference type="OrthoDB" id="68076at2759"/>
<feature type="region of interest" description="Disordered" evidence="4">
    <location>
        <begin position="591"/>
        <end position="674"/>
    </location>
</feature>
<feature type="compositionally biased region" description="Polar residues" evidence="4">
    <location>
        <begin position="621"/>
        <end position="639"/>
    </location>
</feature>
<evidence type="ECO:0000256" key="3">
    <source>
        <dbReference type="SAM" id="Coils"/>
    </source>
</evidence>
<evidence type="ECO:0000259" key="6">
    <source>
        <dbReference type="Pfam" id="PF14075"/>
    </source>
</evidence>
<evidence type="ECO:0000259" key="5">
    <source>
        <dbReference type="Pfam" id="PF08729"/>
    </source>
</evidence>
<evidence type="ECO:0000313" key="8">
    <source>
        <dbReference type="Proteomes" id="UP001046870"/>
    </source>
</evidence>
<feature type="compositionally biased region" description="Basic and acidic residues" evidence="4">
    <location>
        <begin position="592"/>
        <end position="604"/>
    </location>
</feature>
<reference evidence="7" key="1">
    <citation type="submission" date="2021-01" db="EMBL/GenBank/DDBJ databases">
        <authorList>
            <person name="Zahm M."/>
            <person name="Roques C."/>
            <person name="Cabau C."/>
            <person name="Klopp C."/>
            <person name="Donnadieu C."/>
            <person name="Jouanno E."/>
            <person name="Lampietro C."/>
            <person name="Louis A."/>
            <person name="Herpin A."/>
            <person name="Echchiki A."/>
            <person name="Berthelot C."/>
            <person name="Parey E."/>
            <person name="Roest-Crollius H."/>
            <person name="Braasch I."/>
            <person name="Postlethwait J."/>
            <person name="Bobe J."/>
            <person name="Montfort J."/>
            <person name="Bouchez O."/>
            <person name="Begum T."/>
            <person name="Mejri S."/>
            <person name="Adams A."/>
            <person name="Chen W.-J."/>
            <person name="Guiguen Y."/>
        </authorList>
    </citation>
    <scope>NUCLEOTIDE SEQUENCE</scope>
    <source>
        <strain evidence="7">YG-15Mar2019-1</strain>
        <tissue evidence="7">Brain</tissue>
    </source>
</reference>
<feature type="domain" description="Hpc2-related" evidence="5">
    <location>
        <begin position="116"/>
        <end position="166"/>
    </location>
</feature>
<gene>
    <name evidence="7" type="ORF">MATL_G00009700</name>
</gene>
<evidence type="ECO:0000256" key="4">
    <source>
        <dbReference type="SAM" id="MobiDB-lite"/>
    </source>
</evidence>
<organism evidence="7 8">
    <name type="scientific">Megalops atlanticus</name>
    <name type="common">Tarpon</name>
    <name type="synonym">Clupea gigantea</name>
    <dbReference type="NCBI Taxonomy" id="7932"/>
    <lineage>
        <taxon>Eukaryota</taxon>
        <taxon>Metazoa</taxon>
        <taxon>Chordata</taxon>
        <taxon>Craniata</taxon>
        <taxon>Vertebrata</taxon>
        <taxon>Euteleostomi</taxon>
        <taxon>Actinopterygii</taxon>
        <taxon>Neopterygii</taxon>
        <taxon>Teleostei</taxon>
        <taxon>Elopiformes</taxon>
        <taxon>Megalopidae</taxon>
        <taxon>Megalops</taxon>
    </lineage>
</organism>
<feature type="region of interest" description="Disordered" evidence="4">
    <location>
        <begin position="1"/>
        <end position="22"/>
    </location>
</feature>
<dbReference type="EMBL" id="JAFDVH010000001">
    <property type="protein sequence ID" value="KAG7491987.1"/>
    <property type="molecule type" value="Genomic_DNA"/>
</dbReference>
<dbReference type="GO" id="GO:0005634">
    <property type="term" value="C:nucleus"/>
    <property type="evidence" value="ECO:0007669"/>
    <property type="project" value="TreeGrafter"/>
</dbReference>
<feature type="region of interest" description="Disordered" evidence="4">
    <location>
        <begin position="475"/>
        <end position="502"/>
    </location>
</feature>
<feature type="region of interest" description="Disordered" evidence="4">
    <location>
        <begin position="1110"/>
        <end position="1152"/>
    </location>
</feature>
<proteinExistence type="inferred from homology"/>
<feature type="compositionally biased region" description="Polar residues" evidence="4">
    <location>
        <begin position="334"/>
        <end position="344"/>
    </location>
</feature>
<feature type="compositionally biased region" description="Polar residues" evidence="4">
    <location>
        <begin position="646"/>
        <end position="669"/>
    </location>
</feature>
<dbReference type="Pfam" id="PF08729">
    <property type="entry name" value="HUN"/>
    <property type="match status" value="1"/>
</dbReference>
<feature type="region of interest" description="Disordered" evidence="4">
    <location>
        <begin position="851"/>
        <end position="908"/>
    </location>
</feature>
<feature type="coiled-coil region" evidence="3">
    <location>
        <begin position="74"/>
        <end position="109"/>
    </location>
</feature>
<feature type="compositionally biased region" description="Polar residues" evidence="4">
    <location>
        <begin position="896"/>
        <end position="908"/>
    </location>
</feature>